<name>A0ABQ4NH79_9RHOB</name>
<feature type="region of interest" description="Disordered" evidence="1">
    <location>
        <begin position="78"/>
        <end position="113"/>
    </location>
</feature>
<dbReference type="EMBL" id="BPFH01000001">
    <property type="protein sequence ID" value="GIT93775.1"/>
    <property type="molecule type" value="Genomic_DNA"/>
</dbReference>
<feature type="region of interest" description="Disordered" evidence="1">
    <location>
        <begin position="1"/>
        <end position="20"/>
    </location>
</feature>
<evidence type="ECO:0000256" key="1">
    <source>
        <dbReference type="SAM" id="MobiDB-lite"/>
    </source>
</evidence>
<evidence type="ECO:0000313" key="3">
    <source>
        <dbReference type="Proteomes" id="UP000786693"/>
    </source>
</evidence>
<reference evidence="2 3" key="1">
    <citation type="submission" date="2021-05" db="EMBL/GenBank/DDBJ databases">
        <title>Bacteria Genome sequencing.</title>
        <authorList>
            <person name="Takabe Y."/>
            <person name="Nakajima Y."/>
            <person name="Suzuki S."/>
            <person name="Shiozaki T."/>
        </authorList>
    </citation>
    <scope>NUCLEOTIDE SEQUENCE [LARGE SCALE GENOMIC DNA]</scope>
    <source>
        <strain evidence="2 3">AI_62</strain>
    </source>
</reference>
<keyword evidence="3" id="KW-1185">Reference proteome</keyword>
<protein>
    <submittedName>
        <fullName evidence="2">Uncharacterized protein</fullName>
    </submittedName>
</protein>
<sequence length="113" mass="12096">MDSGMAGRARGGGAKRMTDRILSQEDAAKTWLCPLARTFGTQPLSQYCRGAACAVWRSAPRPTDDAWRAAVKAVADQNREKPPFAKAARAVADDPEGHGLGPWDKGSCGLREP</sequence>
<gene>
    <name evidence="2" type="ORF">JANAI62_03980</name>
</gene>
<comment type="caution">
    <text evidence="2">The sequence shown here is derived from an EMBL/GenBank/DDBJ whole genome shotgun (WGS) entry which is preliminary data.</text>
</comment>
<evidence type="ECO:0000313" key="2">
    <source>
        <dbReference type="EMBL" id="GIT93775.1"/>
    </source>
</evidence>
<accession>A0ABQ4NH79</accession>
<organism evidence="2 3">
    <name type="scientific">Jannaschia pagri</name>
    <dbReference type="NCBI Taxonomy" id="2829797"/>
    <lineage>
        <taxon>Bacteria</taxon>
        <taxon>Pseudomonadati</taxon>
        <taxon>Pseudomonadota</taxon>
        <taxon>Alphaproteobacteria</taxon>
        <taxon>Rhodobacterales</taxon>
        <taxon>Roseobacteraceae</taxon>
        <taxon>Jannaschia</taxon>
    </lineage>
</organism>
<proteinExistence type="predicted"/>
<dbReference type="Proteomes" id="UP000786693">
    <property type="component" value="Unassembled WGS sequence"/>
</dbReference>